<dbReference type="InterPro" id="IPR004105">
    <property type="entry name" value="CheA-like_dim"/>
</dbReference>
<keyword evidence="5" id="KW-0808">Transferase</keyword>
<dbReference type="InterPro" id="IPR036061">
    <property type="entry name" value="CheW-like_dom_sf"/>
</dbReference>
<feature type="domain" description="Response regulatory" evidence="12">
    <location>
        <begin position="902"/>
        <end position="1018"/>
    </location>
</feature>
<dbReference type="Gene3D" id="1.20.120.160">
    <property type="entry name" value="HPT domain"/>
    <property type="match status" value="1"/>
</dbReference>
<dbReference type="SUPFAM" id="SSF52172">
    <property type="entry name" value="CheY-like"/>
    <property type="match status" value="1"/>
</dbReference>
<dbReference type="SUPFAM" id="SSF47384">
    <property type="entry name" value="Homodimeric domain of signal transducing histidine kinase"/>
    <property type="match status" value="1"/>
</dbReference>
<dbReference type="InterPro" id="IPR001789">
    <property type="entry name" value="Sig_transdc_resp-reg_receiver"/>
</dbReference>
<dbReference type="Pfam" id="PF02518">
    <property type="entry name" value="HATPase_c"/>
    <property type="match status" value="1"/>
</dbReference>
<feature type="domain" description="HPt" evidence="14">
    <location>
        <begin position="1"/>
        <end position="103"/>
    </location>
</feature>
<dbReference type="PANTHER" id="PTHR43395:SF1">
    <property type="entry name" value="CHEMOTAXIS PROTEIN CHEA"/>
    <property type="match status" value="1"/>
</dbReference>
<protein>
    <recommendedName>
        <fullName evidence="3">Stage 0 sporulation protein A homolog</fullName>
        <ecNumber evidence="2">2.7.13.3</ecNumber>
    </recommendedName>
</protein>
<keyword evidence="7" id="KW-0902">Two-component regulatory system</keyword>
<dbReference type="CDD" id="cd16916">
    <property type="entry name" value="HATPase_CheA-like"/>
    <property type="match status" value="1"/>
</dbReference>
<dbReference type="Pfam" id="PF00072">
    <property type="entry name" value="Response_reg"/>
    <property type="match status" value="1"/>
</dbReference>
<dbReference type="InterPro" id="IPR004358">
    <property type="entry name" value="Sig_transdc_His_kin-like_C"/>
</dbReference>
<evidence type="ECO:0000259" key="12">
    <source>
        <dbReference type="PROSITE" id="PS50110"/>
    </source>
</evidence>
<evidence type="ECO:0000256" key="6">
    <source>
        <dbReference type="ARBA" id="ARBA00022777"/>
    </source>
</evidence>
<dbReference type="InterPro" id="IPR051315">
    <property type="entry name" value="Bact_Chemotaxis_CheA"/>
</dbReference>
<dbReference type="SUPFAM" id="SSF47226">
    <property type="entry name" value="Histidine-containing phosphotransfer domain, HPT domain"/>
    <property type="match status" value="1"/>
</dbReference>
<dbReference type="SUPFAM" id="SSF50341">
    <property type="entry name" value="CheW-like"/>
    <property type="match status" value="2"/>
</dbReference>
<comment type="caution">
    <text evidence="15">The sequence shown here is derived from an EMBL/GenBank/DDBJ whole genome shotgun (WGS) entry which is preliminary data.</text>
</comment>
<feature type="domain" description="CheW-like" evidence="13">
    <location>
        <begin position="752"/>
        <end position="885"/>
    </location>
</feature>
<comment type="function">
    <text evidence="8">May play the central regulatory role in sporulation. It may be an element of the effector pathway responsible for the activation of sporulation genes in response to nutritional stress. Spo0A may act in concert with spo0H (a sigma factor) to control the expression of some genes that are critical to the sporulation process.</text>
</comment>
<dbReference type="PROSITE" id="PS50109">
    <property type="entry name" value="HIS_KIN"/>
    <property type="match status" value="1"/>
</dbReference>
<dbReference type="InterPro" id="IPR036641">
    <property type="entry name" value="HPT_dom_sf"/>
</dbReference>
<dbReference type="PROSITE" id="PS50110">
    <property type="entry name" value="RESPONSE_REGULATORY"/>
    <property type="match status" value="1"/>
</dbReference>
<dbReference type="EC" id="2.7.13.3" evidence="2"/>
<dbReference type="Pfam" id="PF01584">
    <property type="entry name" value="CheW"/>
    <property type="match status" value="2"/>
</dbReference>
<dbReference type="SMART" id="SM00387">
    <property type="entry name" value="HATPase_c"/>
    <property type="match status" value="1"/>
</dbReference>
<dbReference type="PANTHER" id="PTHR43395">
    <property type="entry name" value="SENSOR HISTIDINE KINASE CHEA"/>
    <property type="match status" value="1"/>
</dbReference>
<dbReference type="RefSeq" id="WP_188038752.1">
    <property type="nucleotide sequence ID" value="NZ_JACVHF010000002.1"/>
</dbReference>
<dbReference type="InterPro" id="IPR003594">
    <property type="entry name" value="HATPase_dom"/>
</dbReference>
<evidence type="ECO:0000313" key="16">
    <source>
        <dbReference type="Proteomes" id="UP000617402"/>
    </source>
</evidence>
<dbReference type="InterPro" id="IPR036890">
    <property type="entry name" value="HATPase_C_sf"/>
</dbReference>
<evidence type="ECO:0000259" key="11">
    <source>
        <dbReference type="PROSITE" id="PS50109"/>
    </source>
</evidence>
<evidence type="ECO:0000256" key="4">
    <source>
        <dbReference type="ARBA" id="ARBA00022553"/>
    </source>
</evidence>
<dbReference type="PRINTS" id="PR00344">
    <property type="entry name" value="BCTRLSENSOR"/>
</dbReference>
<evidence type="ECO:0000256" key="5">
    <source>
        <dbReference type="ARBA" id="ARBA00022679"/>
    </source>
</evidence>
<keyword evidence="4 10" id="KW-0597">Phosphoprotein</keyword>
<dbReference type="InterPro" id="IPR008207">
    <property type="entry name" value="Sig_transdc_His_kin_Hpt_dom"/>
</dbReference>
<dbReference type="CDD" id="cd00731">
    <property type="entry name" value="CheA_reg"/>
    <property type="match status" value="1"/>
</dbReference>
<evidence type="ECO:0000256" key="1">
    <source>
        <dbReference type="ARBA" id="ARBA00000085"/>
    </source>
</evidence>
<dbReference type="PROSITE" id="PS50894">
    <property type="entry name" value="HPT"/>
    <property type="match status" value="1"/>
</dbReference>
<evidence type="ECO:0000256" key="10">
    <source>
        <dbReference type="PROSITE-ProRule" id="PRU00169"/>
    </source>
</evidence>
<dbReference type="Pfam" id="PF02895">
    <property type="entry name" value="H-kinase_dim"/>
    <property type="match status" value="1"/>
</dbReference>
<dbReference type="InterPro" id="IPR002545">
    <property type="entry name" value="CheW-lke_dom"/>
</dbReference>
<feature type="domain" description="CheW-like" evidence="13">
    <location>
        <begin position="589"/>
        <end position="728"/>
    </location>
</feature>
<feature type="modified residue" description="Phosphohistidine" evidence="9">
    <location>
        <position position="46"/>
    </location>
</feature>
<feature type="domain" description="Histidine kinase" evidence="11">
    <location>
        <begin position="346"/>
        <end position="587"/>
    </location>
</feature>
<dbReference type="Gene3D" id="1.10.287.560">
    <property type="entry name" value="Histidine kinase CheA-like, homodimeric domain"/>
    <property type="match status" value="1"/>
</dbReference>
<name>A0ABR7SYV2_HELCL</name>
<evidence type="ECO:0000256" key="7">
    <source>
        <dbReference type="ARBA" id="ARBA00023012"/>
    </source>
</evidence>
<evidence type="ECO:0000313" key="15">
    <source>
        <dbReference type="EMBL" id="MBC9783601.1"/>
    </source>
</evidence>
<evidence type="ECO:0000256" key="8">
    <source>
        <dbReference type="ARBA" id="ARBA00024867"/>
    </source>
</evidence>
<dbReference type="InterPro" id="IPR036097">
    <property type="entry name" value="HisK_dim/P_sf"/>
</dbReference>
<evidence type="ECO:0000259" key="14">
    <source>
        <dbReference type="PROSITE" id="PS50894"/>
    </source>
</evidence>
<evidence type="ECO:0000259" key="13">
    <source>
        <dbReference type="PROSITE" id="PS50851"/>
    </source>
</evidence>
<dbReference type="SMART" id="SM00073">
    <property type="entry name" value="HPT"/>
    <property type="match status" value="1"/>
</dbReference>
<gene>
    <name evidence="15" type="ORF">H1S01_03615</name>
</gene>
<feature type="modified residue" description="4-aspartylphosphate" evidence="10">
    <location>
        <position position="951"/>
    </location>
</feature>
<accession>A0ABR7SYV2</accession>
<keyword evidence="6" id="KW-0418">Kinase</keyword>
<evidence type="ECO:0000256" key="9">
    <source>
        <dbReference type="PROSITE-ProRule" id="PRU00110"/>
    </source>
</evidence>
<dbReference type="CDD" id="cd00088">
    <property type="entry name" value="HPT"/>
    <property type="match status" value="1"/>
</dbReference>
<dbReference type="Gene3D" id="2.40.50.180">
    <property type="entry name" value="CheA-289, Domain 4"/>
    <property type="match status" value="1"/>
</dbReference>
<dbReference type="SUPFAM" id="SSF55874">
    <property type="entry name" value="ATPase domain of HSP90 chaperone/DNA topoisomerase II/histidine kinase"/>
    <property type="match status" value="1"/>
</dbReference>
<dbReference type="EMBL" id="JACVHF010000002">
    <property type="protein sequence ID" value="MBC9783601.1"/>
    <property type="molecule type" value="Genomic_DNA"/>
</dbReference>
<organism evidence="15 16">
    <name type="scientific">Heliobacterium chlorum</name>
    <dbReference type="NCBI Taxonomy" id="2698"/>
    <lineage>
        <taxon>Bacteria</taxon>
        <taxon>Bacillati</taxon>
        <taxon>Bacillota</taxon>
        <taxon>Clostridia</taxon>
        <taxon>Eubacteriales</taxon>
        <taxon>Heliobacteriaceae</taxon>
        <taxon>Heliobacterium</taxon>
    </lineage>
</organism>
<dbReference type="SMART" id="SM01231">
    <property type="entry name" value="H-kinase_dim"/>
    <property type="match status" value="1"/>
</dbReference>
<dbReference type="Gene3D" id="3.30.565.10">
    <property type="entry name" value="Histidine kinase-like ATPase, C-terminal domain"/>
    <property type="match status" value="1"/>
</dbReference>
<evidence type="ECO:0000256" key="3">
    <source>
        <dbReference type="ARBA" id="ARBA00018672"/>
    </source>
</evidence>
<reference evidence="15 16" key="1">
    <citation type="submission" date="2020-07" db="EMBL/GenBank/DDBJ databases">
        <title>Draft whole-genome sequence of Heliobacterium chlorum DSM 3682, type strain.</title>
        <authorList>
            <person name="Kyndt J.A."/>
            <person name="Meyer T.E."/>
            <person name="Imhoff J.F."/>
        </authorList>
    </citation>
    <scope>NUCLEOTIDE SEQUENCE [LARGE SCALE GENOMIC DNA]</scope>
    <source>
        <strain evidence="15 16">DSM 3682</strain>
    </source>
</reference>
<dbReference type="Gene3D" id="3.40.50.2300">
    <property type="match status" value="1"/>
</dbReference>
<comment type="catalytic activity">
    <reaction evidence="1">
        <text>ATP + protein L-histidine = ADP + protein N-phospho-L-histidine.</text>
        <dbReference type="EC" id="2.7.13.3"/>
    </reaction>
</comment>
<dbReference type="Pfam" id="PF01627">
    <property type="entry name" value="Hpt"/>
    <property type="match status" value="1"/>
</dbReference>
<dbReference type="InterPro" id="IPR011006">
    <property type="entry name" value="CheY-like_superfamily"/>
</dbReference>
<dbReference type="Gene3D" id="2.30.30.40">
    <property type="entry name" value="SH3 Domains"/>
    <property type="match status" value="1"/>
</dbReference>
<evidence type="ECO:0000256" key="2">
    <source>
        <dbReference type="ARBA" id="ARBA00012438"/>
    </source>
</evidence>
<keyword evidence="16" id="KW-1185">Reference proteome</keyword>
<dbReference type="InterPro" id="IPR005467">
    <property type="entry name" value="His_kinase_dom"/>
</dbReference>
<dbReference type="SMART" id="SM00260">
    <property type="entry name" value="CheW"/>
    <property type="match status" value="2"/>
</dbReference>
<proteinExistence type="predicted"/>
<dbReference type="InterPro" id="IPR037006">
    <property type="entry name" value="CheA-like_homodim_sf"/>
</dbReference>
<dbReference type="Proteomes" id="UP000617402">
    <property type="component" value="Unassembled WGS sequence"/>
</dbReference>
<dbReference type="PROSITE" id="PS50851">
    <property type="entry name" value="CHEW"/>
    <property type="match status" value="2"/>
</dbReference>
<dbReference type="SMART" id="SM00448">
    <property type="entry name" value="REC"/>
    <property type="match status" value="1"/>
</dbReference>
<sequence length="1024" mass="114746">MQNLEFIKEFIEEATVHVETVENGLLLFGNGTNEPDTIHGIFRAVHSIKGTAGFFGLQNIIKIAHVMENLLGEVRNSNLAITNDTVDYLLAANDCLKEMIVDVENSDDRDVSVHIENITAILENRKPNLPNEPAVEFVVTDEKNQEVLFADNEKTIITDALKHGHGLYKIRLRLNENVKANPSPVMFFNKLSSIGQIIDSYTDISEVGGLDDILNADINFIFLFTTVLEKNLITLALDIPEEDIVELDINTKKEDLAQILRKDLDFSSAFQKFDPLTEPRQMVQSSTGMANGVMDHSVTTEEMKPVNSSSLSTPLTASPNVDDAGDMVKKAQAVAVDDTVRVHVSLLNDLLNLASEMVLGRNQLLRCLEDHRKEIAGLNSVLQNIDNITTELQEKIMQTRMQPVAKVFNKFPRIIRELSKKLGKDIDLQMEGTEVELDKSIIESLADPLTHLIRNAADHGIERPEVRELQGKSKTGHIFLKAYHEGGRVNIDIIDDGAGIKVEKIKAKALERGLMRAAEAESMSEREILNMLFQPGFSTAEQVTDVSGRGVGMDVVKTNIEKLGGAIDIMTRPGQGTTFRLALPLTLAIIPSLIVEVAGQKFALPQVNLQEMVRIKPGDPNRKIERFQGAQVLRLRGRLLPIIHLGNVLGLRKESLDTTEVVRVLVLKIGTKQYGLAVDAIHDGEEILVKPLPRYLGECPCYSGVTILGDGKVAMILNPEGISGKANLRFTEEQRKKSAEEEQSAIESMAEAQNLLLFQCSGTETFSLDLSMVARVEPIQASQIERIGEKEYIQFRGDSLRVIRPEQYLPVTRREGQPDKLYVIIPKLVKYPMGILIHRIEDIIQTRVKFNQENIKAKGLVGSTILHNRIVLVINIYDLFELAAPEHYQIHERHSHSGNRRTVLLVEDTPFFAKMERSYLEWAGYRVLYGSNGKEAWDILQNSSVDVVVSDIQMPVMDGFELVKRIRSDQRLAPLPVIALTSMTDERSRQLGREAGFDFYEVKLDKERILDRLEEALRLRREAG</sequence>